<evidence type="ECO:0000256" key="5">
    <source>
        <dbReference type="ARBA" id="ARBA00022833"/>
    </source>
</evidence>
<dbReference type="GO" id="GO:0004222">
    <property type="term" value="F:metalloendopeptidase activity"/>
    <property type="evidence" value="ECO:0007669"/>
    <property type="project" value="InterPro"/>
</dbReference>
<dbReference type="GO" id="GO:0051603">
    <property type="term" value="P:proteolysis involved in protein catabolic process"/>
    <property type="evidence" value="ECO:0007669"/>
    <property type="project" value="TreeGrafter"/>
</dbReference>
<keyword evidence="5" id="KW-0862">Zinc</keyword>
<dbReference type="PANTHER" id="PTHR22726">
    <property type="entry name" value="METALLOENDOPEPTIDASE OMA1"/>
    <property type="match status" value="1"/>
</dbReference>
<evidence type="ECO:0000256" key="1">
    <source>
        <dbReference type="ARBA" id="ARBA00001947"/>
    </source>
</evidence>
<keyword evidence="2" id="KW-0645">Protease</keyword>
<keyword evidence="4" id="KW-0378">Hydrolase</keyword>
<dbReference type="InterPro" id="IPR051156">
    <property type="entry name" value="Mito/Outer_Membr_Metalloprot"/>
</dbReference>
<accession>A0A382XC21</accession>
<reference evidence="8" key="1">
    <citation type="submission" date="2018-05" db="EMBL/GenBank/DDBJ databases">
        <authorList>
            <person name="Lanie J.A."/>
            <person name="Ng W.-L."/>
            <person name="Kazmierczak K.M."/>
            <person name="Andrzejewski T.M."/>
            <person name="Davidsen T.M."/>
            <person name="Wayne K.J."/>
            <person name="Tettelin H."/>
            <person name="Glass J.I."/>
            <person name="Rusch D."/>
            <person name="Podicherti R."/>
            <person name="Tsui H.-C.T."/>
            <person name="Winkler M.E."/>
        </authorList>
    </citation>
    <scope>NUCLEOTIDE SEQUENCE</scope>
</reference>
<evidence type="ECO:0000256" key="6">
    <source>
        <dbReference type="ARBA" id="ARBA00023049"/>
    </source>
</evidence>
<dbReference type="EMBL" id="UINC01166659">
    <property type="protein sequence ID" value="SVD68736.1"/>
    <property type="molecule type" value="Genomic_DNA"/>
</dbReference>
<evidence type="ECO:0000256" key="3">
    <source>
        <dbReference type="ARBA" id="ARBA00022723"/>
    </source>
</evidence>
<dbReference type="AlphaFoldDB" id="A0A382XC21"/>
<dbReference type="InterPro" id="IPR001915">
    <property type="entry name" value="Peptidase_M48"/>
</dbReference>
<protein>
    <recommendedName>
        <fullName evidence="7">Peptidase M48 domain-containing protein</fullName>
    </recommendedName>
</protein>
<gene>
    <name evidence="8" type="ORF">METZ01_LOCUS421590</name>
</gene>
<feature type="non-terminal residue" evidence="8">
    <location>
        <position position="142"/>
    </location>
</feature>
<dbReference type="GO" id="GO:0016020">
    <property type="term" value="C:membrane"/>
    <property type="evidence" value="ECO:0007669"/>
    <property type="project" value="TreeGrafter"/>
</dbReference>
<dbReference type="Gene3D" id="3.30.2010.10">
    <property type="entry name" value="Metalloproteases ('zincins'), catalytic domain"/>
    <property type="match status" value="1"/>
</dbReference>
<evidence type="ECO:0000313" key="8">
    <source>
        <dbReference type="EMBL" id="SVD68736.1"/>
    </source>
</evidence>
<dbReference type="GO" id="GO:0046872">
    <property type="term" value="F:metal ion binding"/>
    <property type="evidence" value="ECO:0007669"/>
    <property type="project" value="UniProtKB-KW"/>
</dbReference>
<name>A0A382XC21_9ZZZZ</name>
<feature type="non-terminal residue" evidence="8">
    <location>
        <position position="1"/>
    </location>
</feature>
<evidence type="ECO:0000256" key="4">
    <source>
        <dbReference type="ARBA" id="ARBA00022801"/>
    </source>
</evidence>
<dbReference type="PANTHER" id="PTHR22726:SF24">
    <property type="entry name" value="M48 FAMILY METALLOPEPTIDASE"/>
    <property type="match status" value="1"/>
</dbReference>
<comment type="cofactor">
    <cofactor evidence="1">
        <name>Zn(2+)</name>
        <dbReference type="ChEBI" id="CHEBI:29105"/>
    </cofactor>
</comment>
<keyword evidence="3" id="KW-0479">Metal-binding</keyword>
<proteinExistence type="predicted"/>
<sequence>MISKKHTWIFLGTLFFSMIYTPFVEAALLVSEREIELESQKAWEQMLVQNPLSRDLRKRTLVRCVAKNIIKQLDEPYRSIDWEIKLFENPGVNAFAMPGGKMGVFSGLFEVAEGQDELATVIGHEIAHVTMKHSYERAKRDM</sequence>
<feature type="domain" description="Peptidase M48" evidence="7">
    <location>
        <begin position="61"/>
        <end position="138"/>
    </location>
</feature>
<organism evidence="8">
    <name type="scientific">marine metagenome</name>
    <dbReference type="NCBI Taxonomy" id="408172"/>
    <lineage>
        <taxon>unclassified sequences</taxon>
        <taxon>metagenomes</taxon>
        <taxon>ecological metagenomes</taxon>
    </lineage>
</organism>
<keyword evidence="6" id="KW-0482">Metalloprotease</keyword>
<dbReference type="Pfam" id="PF01435">
    <property type="entry name" value="Peptidase_M48"/>
    <property type="match status" value="1"/>
</dbReference>
<evidence type="ECO:0000256" key="2">
    <source>
        <dbReference type="ARBA" id="ARBA00022670"/>
    </source>
</evidence>
<evidence type="ECO:0000259" key="7">
    <source>
        <dbReference type="Pfam" id="PF01435"/>
    </source>
</evidence>